<geneLocation type="mitochondrion" evidence="3"/>
<reference evidence="2 4" key="1">
    <citation type="submission" date="2015-02" db="EMBL/GenBank/DDBJ databases">
        <authorList>
            <person name="Chooi Y.-H."/>
        </authorList>
    </citation>
    <scope>NUCLEOTIDE SEQUENCE [LARGE SCALE GENOMIC DNA]</scope>
    <source>
        <strain evidence="2">E3</strain>
    </source>
</reference>
<gene>
    <name evidence="2" type="ORF">PBRA_000463</name>
    <name evidence="3" type="ORF">PLBR_LOCUS272</name>
</gene>
<dbReference type="InterPro" id="IPR041018">
    <property type="entry name" value="ADPRTs_Tse2"/>
</dbReference>
<reference evidence="3 5" key="2">
    <citation type="submission" date="2018-03" db="EMBL/GenBank/DDBJ databases">
        <authorList>
            <person name="Fogelqvist J."/>
        </authorList>
    </citation>
    <scope>NUCLEOTIDE SEQUENCE [LARGE SCALE GENOMIC DNA]</scope>
</reference>
<evidence type="ECO:0000259" key="1">
    <source>
        <dbReference type="Pfam" id="PF18648"/>
    </source>
</evidence>
<dbReference type="Pfam" id="PF18648">
    <property type="entry name" value="ADPRTs_Tse2"/>
    <property type="match status" value="1"/>
</dbReference>
<keyword evidence="3" id="KW-0496">Mitochondrion</keyword>
<protein>
    <recommendedName>
        <fullName evidence="1">Tse2 ADP-ribosyltransferase toxin domain-containing protein</fullName>
    </recommendedName>
</protein>
<evidence type="ECO:0000313" key="3">
    <source>
        <dbReference type="EMBL" id="SPQ93057.1"/>
    </source>
</evidence>
<organism evidence="2 4">
    <name type="scientific">Plasmodiophora brassicae</name>
    <name type="common">Clubroot disease agent</name>
    <dbReference type="NCBI Taxonomy" id="37360"/>
    <lineage>
        <taxon>Eukaryota</taxon>
        <taxon>Sar</taxon>
        <taxon>Rhizaria</taxon>
        <taxon>Endomyxa</taxon>
        <taxon>Phytomyxea</taxon>
        <taxon>Plasmodiophorida</taxon>
        <taxon>Plasmodiophoridae</taxon>
        <taxon>Plasmodiophora</taxon>
    </lineage>
</organism>
<name>A0A0G4IHI5_PLABS</name>
<proteinExistence type="predicted"/>
<dbReference type="EMBL" id="CDSF01000001">
    <property type="protein sequence ID" value="CEO94678.1"/>
    <property type="molecule type" value="Genomic_DNA"/>
</dbReference>
<evidence type="ECO:0000313" key="5">
    <source>
        <dbReference type="Proteomes" id="UP000290189"/>
    </source>
</evidence>
<keyword evidence="4" id="KW-1185">Reference proteome</keyword>
<dbReference type="Proteomes" id="UP000290189">
    <property type="component" value="Unassembled WGS sequence"/>
</dbReference>
<feature type="domain" description="Tse2 ADP-ribosyltransferase toxin" evidence="1">
    <location>
        <begin position="39"/>
        <end position="166"/>
    </location>
</feature>
<sequence>MASARVSMRHVWSAARGIATAAADATEQRMTRFSRFPITLYRIQPSLPVALRSYADQMAKGRASFDLKLHDGLYKPIGPPKDKFHTPNGMSLRPAGANMLSILENFRGSPMIYAFVCGMEVPKDMALYHEHTDHYSLQTDVDIPLEEYNEKLTSLLQSVPAQTKEQFLEMLNDDNDQDN</sequence>
<evidence type="ECO:0000313" key="4">
    <source>
        <dbReference type="Proteomes" id="UP000039324"/>
    </source>
</evidence>
<dbReference type="OMA" id="HEFRDHY"/>
<dbReference type="EMBL" id="OVEO01000001">
    <property type="protein sequence ID" value="SPQ93057.1"/>
    <property type="molecule type" value="Genomic_DNA"/>
</dbReference>
<evidence type="ECO:0000313" key="2">
    <source>
        <dbReference type="EMBL" id="CEO94678.1"/>
    </source>
</evidence>
<accession>A0A0G4IHI5</accession>
<dbReference type="OrthoDB" id="10266325at2759"/>
<dbReference type="AlphaFoldDB" id="A0A0G4IHI5"/>
<dbReference type="Proteomes" id="UP000039324">
    <property type="component" value="Unassembled WGS sequence"/>
</dbReference>